<feature type="domain" description="C2H2-type" evidence="1">
    <location>
        <begin position="73"/>
        <end position="96"/>
    </location>
</feature>
<gene>
    <name evidence="2" type="ORF">EZS28_004093</name>
</gene>
<dbReference type="EMBL" id="SNRW01000571">
    <property type="protein sequence ID" value="KAA6400379.1"/>
    <property type="molecule type" value="Genomic_DNA"/>
</dbReference>
<protein>
    <recommendedName>
        <fullName evidence="1">C2H2-type domain-containing protein</fullName>
    </recommendedName>
</protein>
<accession>A0A5J4X1R4</accession>
<dbReference type="AlphaFoldDB" id="A0A5J4X1R4"/>
<organism evidence="2 3">
    <name type="scientific">Streblomastix strix</name>
    <dbReference type="NCBI Taxonomy" id="222440"/>
    <lineage>
        <taxon>Eukaryota</taxon>
        <taxon>Metamonada</taxon>
        <taxon>Preaxostyla</taxon>
        <taxon>Oxymonadida</taxon>
        <taxon>Streblomastigidae</taxon>
        <taxon>Streblomastix</taxon>
    </lineage>
</organism>
<name>A0A5J4X1R4_9EUKA</name>
<dbReference type="InterPro" id="IPR013087">
    <property type="entry name" value="Znf_C2H2_type"/>
</dbReference>
<evidence type="ECO:0000313" key="3">
    <source>
        <dbReference type="Proteomes" id="UP000324800"/>
    </source>
</evidence>
<sequence>MAYKGESFGAIQLEQLKCLTTDIRIRKGDRIYDDRAQFITIKCPVPGCPYQGLGTTMYKLHLAGHFVRDGYTCRYEQCNETFDTYDKAVLHYIDKHSINTDQLLIFASNLHPLDSPCYETLRIKNKLAQEEEIRLKNKDTITTTEEIDFNINFGYIQ</sequence>
<evidence type="ECO:0000313" key="2">
    <source>
        <dbReference type="EMBL" id="KAA6400379.1"/>
    </source>
</evidence>
<evidence type="ECO:0000259" key="1">
    <source>
        <dbReference type="PROSITE" id="PS00028"/>
    </source>
</evidence>
<dbReference type="PROSITE" id="PS00028">
    <property type="entry name" value="ZINC_FINGER_C2H2_1"/>
    <property type="match status" value="1"/>
</dbReference>
<dbReference type="SMART" id="SM00355">
    <property type="entry name" value="ZnF_C2H2"/>
    <property type="match status" value="2"/>
</dbReference>
<reference evidence="2 3" key="1">
    <citation type="submission" date="2019-03" db="EMBL/GenBank/DDBJ databases">
        <title>Single cell metagenomics reveals metabolic interactions within the superorganism composed of flagellate Streblomastix strix and complex community of Bacteroidetes bacteria on its surface.</title>
        <authorList>
            <person name="Treitli S.C."/>
            <person name="Kolisko M."/>
            <person name="Husnik F."/>
            <person name="Keeling P."/>
            <person name="Hampl V."/>
        </authorList>
    </citation>
    <scope>NUCLEOTIDE SEQUENCE [LARGE SCALE GENOMIC DNA]</scope>
    <source>
        <strain evidence="2">ST1C</strain>
    </source>
</reference>
<comment type="caution">
    <text evidence="2">The sequence shown here is derived from an EMBL/GenBank/DDBJ whole genome shotgun (WGS) entry which is preliminary data.</text>
</comment>
<dbReference type="Proteomes" id="UP000324800">
    <property type="component" value="Unassembled WGS sequence"/>
</dbReference>
<proteinExistence type="predicted"/>